<protein>
    <recommendedName>
        <fullName evidence="3">F-box domain-containing protein</fullName>
    </recommendedName>
</protein>
<dbReference type="EMBL" id="KV448519">
    <property type="protein sequence ID" value="OAX35225.1"/>
    <property type="molecule type" value="Genomic_DNA"/>
</dbReference>
<gene>
    <name evidence="1" type="ORF">K503DRAFT_380432</name>
</gene>
<dbReference type="AlphaFoldDB" id="A0A1B7MRI0"/>
<dbReference type="Proteomes" id="UP000092154">
    <property type="component" value="Unassembled WGS sequence"/>
</dbReference>
<reference evidence="1 2" key="1">
    <citation type="submission" date="2016-06" db="EMBL/GenBank/DDBJ databases">
        <title>Comparative genomics of the ectomycorrhizal sister species Rhizopogon vinicolor and Rhizopogon vesiculosus (Basidiomycota: Boletales) reveals a divergence of the mating type B locus.</title>
        <authorList>
            <consortium name="DOE Joint Genome Institute"/>
            <person name="Mujic A.B."/>
            <person name="Kuo A."/>
            <person name="Tritt A."/>
            <person name="Lipzen A."/>
            <person name="Chen C."/>
            <person name="Johnson J."/>
            <person name="Sharma A."/>
            <person name="Barry K."/>
            <person name="Grigoriev I.V."/>
            <person name="Spatafora J.W."/>
        </authorList>
    </citation>
    <scope>NUCLEOTIDE SEQUENCE [LARGE SCALE GENOMIC DNA]</scope>
    <source>
        <strain evidence="1 2">AM-OR11-026</strain>
    </source>
</reference>
<accession>A0A1B7MRI0</accession>
<evidence type="ECO:0000313" key="2">
    <source>
        <dbReference type="Proteomes" id="UP000092154"/>
    </source>
</evidence>
<organism evidence="1 2">
    <name type="scientific">Rhizopogon vinicolor AM-OR11-026</name>
    <dbReference type="NCBI Taxonomy" id="1314800"/>
    <lineage>
        <taxon>Eukaryota</taxon>
        <taxon>Fungi</taxon>
        <taxon>Dikarya</taxon>
        <taxon>Basidiomycota</taxon>
        <taxon>Agaricomycotina</taxon>
        <taxon>Agaricomycetes</taxon>
        <taxon>Agaricomycetidae</taxon>
        <taxon>Boletales</taxon>
        <taxon>Suillineae</taxon>
        <taxon>Rhizopogonaceae</taxon>
        <taxon>Rhizopogon</taxon>
    </lineage>
</organism>
<keyword evidence="2" id="KW-1185">Reference proteome</keyword>
<evidence type="ECO:0000313" key="1">
    <source>
        <dbReference type="EMBL" id="OAX35225.1"/>
    </source>
</evidence>
<evidence type="ECO:0008006" key="3">
    <source>
        <dbReference type="Google" id="ProtNLM"/>
    </source>
</evidence>
<dbReference type="InParanoid" id="A0A1B7MRI0"/>
<sequence length="186" mass="20618">MFCRGQRPNSPSIHYHRAKHTRPLNPLTFSPILQAKRRSMSSWPHIQLLKPEDPPFFDSGPPAVTFRGLFAALHLCPDLHTLQVSMDAMNIVIDPTFQYNSLRSLNVCNSGVANPDAVARVVLSSSLASTVLPMVDTTPNSDPVARSQLSSAGLLTRLSALYFDILALCSRSCFMLKEDEQMLMYA</sequence>
<proteinExistence type="predicted"/>
<name>A0A1B7MRI0_9AGAM</name>